<protein>
    <recommendedName>
        <fullName evidence="4">Sensor histidine kinase</fullName>
    </recommendedName>
</protein>
<name>A0ABU9TYV6_9GAMM</name>
<feature type="compositionally biased region" description="Acidic residues" evidence="1">
    <location>
        <begin position="1"/>
        <end position="15"/>
    </location>
</feature>
<feature type="region of interest" description="Disordered" evidence="1">
    <location>
        <begin position="1"/>
        <end position="20"/>
    </location>
</feature>
<dbReference type="Proteomes" id="UP001388366">
    <property type="component" value="Unassembled WGS sequence"/>
</dbReference>
<dbReference type="Gene3D" id="3.30.565.10">
    <property type="entry name" value="Histidine kinase-like ATPase, C-terminal domain"/>
    <property type="match status" value="1"/>
</dbReference>
<dbReference type="EMBL" id="JBBMQU010000005">
    <property type="protein sequence ID" value="MEM5549960.1"/>
    <property type="molecule type" value="Genomic_DNA"/>
</dbReference>
<sequence length="46" mass="5220">MLELEIQDNDEDITQEQESKTFELSYRGGNELTRTTQGTGIGLDSR</sequence>
<evidence type="ECO:0000256" key="1">
    <source>
        <dbReference type="SAM" id="MobiDB-lite"/>
    </source>
</evidence>
<dbReference type="InterPro" id="IPR036890">
    <property type="entry name" value="HATPase_C_sf"/>
</dbReference>
<organism evidence="2 3">
    <name type="scientific">Pseudoalteromonas neustonica</name>
    <dbReference type="NCBI Taxonomy" id="1840331"/>
    <lineage>
        <taxon>Bacteria</taxon>
        <taxon>Pseudomonadati</taxon>
        <taxon>Pseudomonadota</taxon>
        <taxon>Gammaproteobacteria</taxon>
        <taxon>Alteromonadales</taxon>
        <taxon>Pseudoalteromonadaceae</taxon>
        <taxon>Pseudoalteromonas</taxon>
    </lineage>
</organism>
<comment type="caution">
    <text evidence="2">The sequence shown here is derived from an EMBL/GenBank/DDBJ whole genome shotgun (WGS) entry which is preliminary data.</text>
</comment>
<evidence type="ECO:0008006" key="4">
    <source>
        <dbReference type="Google" id="ProtNLM"/>
    </source>
</evidence>
<proteinExistence type="predicted"/>
<dbReference type="SUPFAM" id="SSF55874">
    <property type="entry name" value="ATPase domain of HSP90 chaperone/DNA topoisomerase II/histidine kinase"/>
    <property type="match status" value="1"/>
</dbReference>
<gene>
    <name evidence="2" type="ORF">WNY63_04335</name>
</gene>
<evidence type="ECO:0000313" key="3">
    <source>
        <dbReference type="Proteomes" id="UP001388366"/>
    </source>
</evidence>
<dbReference type="RefSeq" id="WP_342883354.1">
    <property type="nucleotide sequence ID" value="NZ_JBBMQU010000005.1"/>
</dbReference>
<evidence type="ECO:0000313" key="2">
    <source>
        <dbReference type="EMBL" id="MEM5549960.1"/>
    </source>
</evidence>
<reference evidence="2 3" key="1">
    <citation type="submission" date="2024-03" db="EMBL/GenBank/DDBJ databases">
        <title>Community enrichment and isolation of bacterial strains for fucoidan degradation.</title>
        <authorList>
            <person name="Sichert A."/>
        </authorList>
    </citation>
    <scope>NUCLEOTIDE SEQUENCE [LARGE SCALE GENOMIC DNA]</scope>
    <source>
        <strain evidence="2 3">AS81</strain>
    </source>
</reference>
<keyword evidence="3" id="KW-1185">Reference proteome</keyword>
<accession>A0ABU9TYV6</accession>